<evidence type="ECO:0000313" key="7">
    <source>
        <dbReference type="Proteomes" id="UP000007875"/>
    </source>
</evidence>
<keyword evidence="7" id="KW-1185">Reference proteome</keyword>
<dbReference type="Gene3D" id="3.90.190.10">
    <property type="entry name" value="Protein tyrosine phosphatase superfamily"/>
    <property type="match status" value="1"/>
</dbReference>
<dbReference type="Ensembl" id="ENSCSAVT00000008861.1">
    <property type="protein sequence ID" value="ENSCSAVP00000008750.1"/>
    <property type="gene ID" value="ENSCSAVG00000005187.1"/>
</dbReference>
<dbReference type="GeneTree" id="ENSGT00940000168318"/>
<dbReference type="Pfam" id="PF00102">
    <property type="entry name" value="Y_phosphatase"/>
    <property type="match status" value="1"/>
</dbReference>
<dbReference type="InterPro" id="IPR000242">
    <property type="entry name" value="PTP_cat"/>
</dbReference>
<feature type="domain" description="Tyrosine-protein phosphatase" evidence="5">
    <location>
        <begin position="20"/>
        <end position="112"/>
    </location>
</feature>
<evidence type="ECO:0000259" key="5">
    <source>
        <dbReference type="PROSITE" id="PS50055"/>
    </source>
</evidence>
<comment type="similarity">
    <text evidence="1">Belongs to the protein-tyrosine phosphatase family.</text>
</comment>
<dbReference type="GO" id="GO:0004725">
    <property type="term" value="F:protein tyrosine phosphatase activity"/>
    <property type="evidence" value="ECO:0007669"/>
    <property type="project" value="UniProtKB-EC"/>
</dbReference>
<dbReference type="AlphaFoldDB" id="H2YTU0"/>
<evidence type="ECO:0000256" key="1">
    <source>
        <dbReference type="ARBA" id="ARBA00009580"/>
    </source>
</evidence>
<dbReference type="EC" id="3.1.3.48" evidence="2"/>
<protein>
    <recommendedName>
        <fullName evidence="2">protein-tyrosine-phosphatase</fullName>
        <ecNumber evidence="2">3.1.3.48</ecNumber>
    </recommendedName>
</protein>
<keyword evidence="4" id="KW-0904">Protein phosphatase</keyword>
<name>H2YTU0_CIOSA</name>
<reference evidence="6" key="3">
    <citation type="submission" date="2025-09" db="UniProtKB">
        <authorList>
            <consortium name="Ensembl"/>
        </authorList>
    </citation>
    <scope>IDENTIFICATION</scope>
</reference>
<accession>H2YTU0</accession>
<dbReference type="SUPFAM" id="SSF52799">
    <property type="entry name" value="(Phosphotyrosine protein) phosphatases II"/>
    <property type="match status" value="1"/>
</dbReference>
<dbReference type="InterPro" id="IPR050348">
    <property type="entry name" value="Protein-Tyr_Phosphatase"/>
</dbReference>
<evidence type="ECO:0000313" key="6">
    <source>
        <dbReference type="Ensembl" id="ENSCSAVP00000008750.1"/>
    </source>
</evidence>
<dbReference type="HOGENOM" id="CLU_2151396_0_0_1"/>
<dbReference type="Proteomes" id="UP000007875">
    <property type="component" value="Unassembled WGS sequence"/>
</dbReference>
<evidence type="ECO:0000256" key="4">
    <source>
        <dbReference type="ARBA" id="ARBA00022912"/>
    </source>
</evidence>
<dbReference type="PROSITE" id="PS50055">
    <property type="entry name" value="TYR_PHOSPHATASE_PTP"/>
    <property type="match status" value="1"/>
</dbReference>
<reference evidence="6" key="2">
    <citation type="submission" date="2025-08" db="UniProtKB">
        <authorList>
            <consortium name="Ensembl"/>
        </authorList>
    </citation>
    <scope>IDENTIFICATION</scope>
</reference>
<dbReference type="InterPro" id="IPR029021">
    <property type="entry name" value="Prot-tyrosine_phosphatase-like"/>
</dbReference>
<organism evidence="6 7">
    <name type="scientific">Ciona savignyi</name>
    <name type="common">Pacific transparent sea squirt</name>
    <dbReference type="NCBI Taxonomy" id="51511"/>
    <lineage>
        <taxon>Eukaryota</taxon>
        <taxon>Metazoa</taxon>
        <taxon>Chordata</taxon>
        <taxon>Tunicata</taxon>
        <taxon>Ascidiacea</taxon>
        <taxon>Phlebobranchia</taxon>
        <taxon>Cionidae</taxon>
        <taxon>Ciona</taxon>
    </lineage>
</organism>
<dbReference type="PANTHER" id="PTHR19134">
    <property type="entry name" value="RECEPTOR-TYPE TYROSINE-PROTEIN PHOSPHATASE"/>
    <property type="match status" value="1"/>
</dbReference>
<evidence type="ECO:0000256" key="3">
    <source>
        <dbReference type="ARBA" id="ARBA00022801"/>
    </source>
</evidence>
<dbReference type="PANTHER" id="PTHR19134:SF562">
    <property type="entry name" value="PROTEIN-TYROSINE-PHOSPHATASE"/>
    <property type="match status" value="1"/>
</dbReference>
<dbReference type="PRINTS" id="PR00700">
    <property type="entry name" value="PRTYPHPHTASE"/>
</dbReference>
<reference evidence="7" key="1">
    <citation type="submission" date="2003-08" db="EMBL/GenBank/DDBJ databases">
        <authorList>
            <person name="Birren B."/>
            <person name="Nusbaum C."/>
            <person name="Abebe A."/>
            <person name="Abouelleil A."/>
            <person name="Adekoya E."/>
            <person name="Ait-zahra M."/>
            <person name="Allen N."/>
            <person name="Allen T."/>
            <person name="An P."/>
            <person name="Anderson M."/>
            <person name="Anderson S."/>
            <person name="Arachchi H."/>
            <person name="Armbruster J."/>
            <person name="Bachantsang P."/>
            <person name="Baldwin J."/>
            <person name="Barry A."/>
            <person name="Bayul T."/>
            <person name="Blitshsteyn B."/>
            <person name="Bloom T."/>
            <person name="Blye J."/>
            <person name="Boguslavskiy L."/>
            <person name="Borowsky M."/>
            <person name="Boukhgalter B."/>
            <person name="Brunache A."/>
            <person name="Butler J."/>
            <person name="Calixte N."/>
            <person name="Calvo S."/>
            <person name="Camarata J."/>
            <person name="Campo K."/>
            <person name="Chang J."/>
            <person name="Cheshatsang Y."/>
            <person name="Citroen M."/>
            <person name="Collymore A."/>
            <person name="Considine T."/>
            <person name="Cook A."/>
            <person name="Cooke P."/>
            <person name="Corum B."/>
            <person name="Cuomo C."/>
            <person name="David R."/>
            <person name="Dawoe T."/>
            <person name="Degray S."/>
            <person name="Dodge S."/>
            <person name="Dooley K."/>
            <person name="Dorje P."/>
            <person name="Dorjee K."/>
            <person name="Dorris L."/>
            <person name="Duffey N."/>
            <person name="Dupes A."/>
            <person name="Elkins T."/>
            <person name="Engels R."/>
            <person name="Erickson J."/>
            <person name="Farina A."/>
            <person name="Faro S."/>
            <person name="Ferreira P."/>
            <person name="Fischer H."/>
            <person name="Fitzgerald M."/>
            <person name="Foley K."/>
            <person name="Gage D."/>
            <person name="Galagan J."/>
            <person name="Gearin G."/>
            <person name="Gnerre S."/>
            <person name="Gnirke A."/>
            <person name="Goyette A."/>
            <person name="Graham J."/>
            <person name="Grandbois E."/>
            <person name="Gyaltsen K."/>
            <person name="Hafez N."/>
            <person name="Hagopian D."/>
            <person name="Hagos B."/>
            <person name="Hall J."/>
            <person name="Hatcher B."/>
            <person name="Heller A."/>
            <person name="Higgins H."/>
            <person name="Honan T."/>
            <person name="Horn A."/>
            <person name="Houde N."/>
            <person name="Hughes L."/>
            <person name="Hulme W."/>
            <person name="Husby E."/>
            <person name="Iliev I."/>
            <person name="Jaffe D."/>
            <person name="Jones C."/>
            <person name="Kamal M."/>
            <person name="Kamat A."/>
            <person name="Kamvysselis M."/>
            <person name="Karlsson E."/>
            <person name="Kells C."/>
            <person name="Kieu A."/>
            <person name="Kisner P."/>
            <person name="Kodira C."/>
            <person name="Kulbokas E."/>
            <person name="Labutti K."/>
            <person name="Lama D."/>
            <person name="Landers T."/>
            <person name="Leger J."/>
            <person name="Levine S."/>
            <person name="Lewis D."/>
            <person name="Lewis T."/>
            <person name="Lindblad-toh K."/>
            <person name="Liu X."/>
            <person name="Lokyitsang T."/>
            <person name="Lokyitsang Y."/>
            <person name="Lucien O."/>
            <person name="Lui A."/>
            <person name="Ma L.J."/>
            <person name="Mabbitt R."/>
            <person name="Macdonald J."/>
            <person name="Maclean C."/>
            <person name="Major J."/>
            <person name="Manning J."/>
            <person name="Marabella R."/>
            <person name="Maru K."/>
            <person name="Matthews C."/>
            <person name="Mauceli E."/>
            <person name="Mccarthy M."/>
            <person name="Mcdonough S."/>
            <person name="Mcghee T."/>
            <person name="Meldrim J."/>
            <person name="Meneus L."/>
            <person name="Mesirov J."/>
            <person name="Mihalev A."/>
            <person name="Mihova T."/>
            <person name="Mikkelsen T."/>
            <person name="Mlenga V."/>
            <person name="Moru K."/>
            <person name="Mozes J."/>
            <person name="Mulrain L."/>
            <person name="Munson G."/>
            <person name="Naylor J."/>
            <person name="Newes C."/>
            <person name="Nguyen C."/>
            <person name="Nguyen N."/>
            <person name="Nguyen T."/>
            <person name="Nicol R."/>
            <person name="Nielsen C."/>
            <person name="Nizzari M."/>
            <person name="Norbu C."/>
            <person name="Norbu N."/>
            <person name="O'donnell P."/>
            <person name="Okoawo O."/>
            <person name="O'leary S."/>
            <person name="Omotosho B."/>
            <person name="O'neill K."/>
            <person name="Osman S."/>
            <person name="Parker S."/>
            <person name="Perrin D."/>
            <person name="Phunkhang P."/>
            <person name="Piqani B."/>
            <person name="Purcell S."/>
            <person name="Rachupka T."/>
            <person name="Ramasamy U."/>
            <person name="Rameau R."/>
            <person name="Ray V."/>
            <person name="Raymond C."/>
            <person name="Retta R."/>
            <person name="Richardson S."/>
            <person name="Rise C."/>
            <person name="Rodriguez J."/>
            <person name="Rogers J."/>
            <person name="Rogov P."/>
            <person name="Rutman M."/>
            <person name="Schupbach R."/>
            <person name="Seaman C."/>
            <person name="Settipalli S."/>
            <person name="Sharpe T."/>
            <person name="Sheridan J."/>
            <person name="Sherpa N."/>
            <person name="Shi J."/>
            <person name="Smirnov S."/>
            <person name="Smith C."/>
            <person name="Sougnez C."/>
            <person name="Spencer B."/>
            <person name="Stalker J."/>
            <person name="Stange-thomann N."/>
            <person name="Stavropoulos S."/>
            <person name="Stetson K."/>
            <person name="Stone C."/>
            <person name="Stone S."/>
            <person name="Stubbs M."/>
            <person name="Talamas J."/>
            <person name="Tchuinga P."/>
            <person name="Tenzing P."/>
            <person name="Tesfaye S."/>
            <person name="Theodore J."/>
            <person name="Thoulutsang Y."/>
            <person name="Topham K."/>
            <person name="Towey S."/>
            <person name="Tsamla T."/>
            <person name="Tsomo N."/>
            <person name="Vallee D."/>
            <person name="Vassiliev H."/>
            <person name="Venkataraman V."/>
            <person name="Vinson J."/>
            <person name="Vo A."/>
            <person name="Wade C."/>
            <person name="Wang S."/>
            <person name="Wangchuk T."/>
            <person name="Wangdi T."/>
            <person name="Whittaker C."/>
            <person name="Wilkinson J."/>
            <person name="Wu Y."/>
            <person name="Wyman D."/>
            <person name="Yadav S."/>
            <person name="Yang S."/>
            <person name="Yang X."/>
            <person name="Yeager S."/>
            <person name="Yee E."/>
            <person name="Young G."/>
            <person name="Zainoun J."/>
            <person name="Zembeck L."/>
            <person name="Zimmer A."/>
            <person name="Zody M."/>
            <person name="Lander E."/>
        </authorList>
    </citation>
    <scope>NUCLEOTIDE SEQUENCE [LARGE SCALE GENOMIC DNA]</scope>
</reference>
<evidence type="ECO:0000256" key="2">
    <source>
        <dbReference type="ARBA" id="ARBA00013064"/>
    </source>
</evidence>
<keyword evidence="3" id="KW-0378">Hydrolase</keyword>
<sequence>MAQLPAMLKDMFKERSRITLVTQFKNLLETAARFQDVEVTVASLPENKSKNRFKNILPFDNTRVVLSDDGSGNDYINANYIDCYSVPGKYIATQGPLQKTEADFWRMIWETE</sequence>
<proteinExistence type="inferred from homology"/>